<dbReference type="EMBL" id="QAOL01000008">
    <property type="protein sequence ID" value="PTQ86919.1"/>
    <property type="molecule type" value="Genomic_DNA"/>
</dbReference>
<organism evidence="1 2">
    <name type="scientific">Nitrosomonas ureae</name>
    <dbReference type="NCBI Taxonomy" id="44577"/>
    <lineage>
        <taxon>Bacteria</taxon>
        <taxon>Pseudomonadati</taxon>
        <taxon>Pseudomonadota</taxon>
        <taxon>Betaproteobacteria</taxon>
        <taxon>Nitrosomonadales</taxon>
        <taxon>Nitrosomonadaceae</taxon>
        <taxon>Nitrosomonas</taxon>
    </lineage>
</organism>
<accession>A0A2T5ISV9</accession>
<name>A0A2T5ISV9_9PROT</name>
<evidence type="ECO:0000313" key="2">
    <source>
        <dbReference type="Proteomes" id="UP000244110"/>
    </source>
</evidence>
<dbReference type="Proteomes" id="UP000244110">
    <property type="component" value="Unassembled WGS sequence"/>
</dbReference>
<reference evidence="1 2" key="1">
    <citation type="submission" date="2018-04" db="EMBL/GenBank/DDBJ databases">
        <title>Active sludge and wastewater microbial communities from Klosterneuburg, Austria.</title>
        <authorList>
            <person name="Wagner M."/>
        </authorList>
    </citation>
    <scope>NUCLEOTIDE SEQUENCE [LARGE SCALE GENOMIC DNA]</scope>
    <source>
        <strain evidence="1 2">Nm4</strain>
    </source>
</reference>
<evidence type="ECO:0000313" key="1">
    <source>
        <dbReference type="EMBL" id="PTQ86919.1"/>
    </source>
</evidence>
<dbReference type="AlphaFoldDB" id="A0A2T5ISV9"/>
<protein>
    <submittedName>
        <fullName evidence="1">Uncharacterized protein</fullName>
    </submittedName>
</protein>
<sequence>MIKKLRNLLIDLFVSPTDSYRQRYKDYLMSVSADDSDRGKDWL</sequence>
<comment type="caution">
    <text evidence="1">The sequence shown here is derived from an EMBL/GenBank/DDBJ whole genome shotgun (WGS) entry which is preliminary data.</text>
</comment>
<gene>
    <name evidence="1" type="ORF">C8R28_1008114</name>
</gene>
<dbReference type="RefSeq" id="WP_258195668.1">
    <property type="nucleotide sequence ID" value="NZ_QAOL01000008.1"/>
</dbReference>
<proteinExistence type="predicted"/>